<protein>
    <submittedName>
        <fullName evidence="2">Alpha/beta hydrolase</fullName>
    </submittedName>
</protein>
<dbReference type="InterPro" id="IPR000073">
    <property type="entry name" value="AB_hydrolase_1"/>
</dbReference>
<reference evidence="2 3" key="1">
    <citation type="submission" date="2019-07" db="EMBL/GenBank/DDBJ databases">
        <title>Sphingomonas alkalisoli sp. nov., isolated from rhizosphere soil of Suaedae salsa.</title>
        <authorList>
            <person name="Zhang H."/>
            <person name="Xu L."/>
            <person name="Zhang J.-X."/>
            <person name="Sun J.-Q."/>
        </authorList>
    </citation>
    <scope>NUCLEOTIDE SEQUENCE [LARGE SCALE GENOMIC DNA]</scope>
    <source>
        <strain evidence="2 3">XS-10</strain>
    </source>
</reference>
<evidence type="ECO:0000259" key="1">
    <source>
        <dbReference type="Pfam" id="PF00561"/>
    </source>
</evidence>
<dbReference type="Proteomes" id="UP000318055">
    <property type="component" value="Chromosome"/>
</dbReference>
<name>A0A518RJS0_9SPHN</name>
<dbReference type="SUPFAM" id="SSF53474">
    <property type="entry name" value="alpha/beta-Hydrolases"/>
    <property type="match status" value="1"/>
</dbReference>
<evidence type="ECO:0000313" key="2">
    <source>
        <dbReference type="EMBL" id="QDX27695.1"/>
    </source>
</evidence>
<dbReference type="PANTHER" id="PTHR43194:SF5">
    <property type="entry name" value="PIMELOYL-[ACYL-CARRIER PROTEIN] METHYL ESTER ESTERASE"/>
    <property type="match status" value="1"/>
</dbReference>
<dbReference type="KEGG" id="ssua:FPZ54_17905"/>
<feature type="domain" description="AB hydrolase-1" evidence="1">
    <location>
        <begin position="87"/>
        <end position="309"/>
    </location>
</feature>
<dbReference type="AlphaFoldDB" id="A0A518RJS0"/>
<dbReference type="GO" id="GO:0016787">
    <property type="term" value="F:hydrolase activity"/>
    <property type="evidence" value="ECO:0007669"/>
    <property type="project" value="UniProtKB-KW"/>
</dbReference>
<keyword evidence="3" id="KW-1185">Reference proteome</keyword>
<dbReference type="Pfam" id="PF00561">
    <property type="entry name" value="Abhydrolase_1"/>
    <property type="match status" value="1"/>
</dbReference>
<gene>
    <name evidence="2" type="ORF">FPZ54_17905</name>
</gene>
<proteinExistence type="predicted"/>
<keyword evidence="2" id="KW-0378">Hydrolase</keyword>
<evidence type="ECO:0000313" key="3">
    <source>
        <dbReference type="Proteomes" id="UP000318055"/>
    </source>
</evidence>
<dbReference type="OrthoDB" id="9793083at2"/>
<organism evidence="2 3">
    <name type="scientific">Sphingomonas suaedae</name>
    <dbReference type="NCBI Taxonomy" id="2599297"/>
    <lineage>
        <taxon>Bacteria</taxon>
        <taxon>Pseudomonadati</taxon>
        <taxon>Pseudomonadota</taxon>
        <taxon>Alphaproteobacteria</taxon>
        <taxon>Sphingomonadales</taxon>
        <taxon>Sphingomonadaceae</taxon>
        <taxon>Sphingomonas</taxon>
    </lineage>
</organism>
<dbReference type="PRINTS" id="PR00111">
    <property type="entry name" value="ABHYDROLASE"/>
</dbReference>
<dbReference type="InterPro" id="IPR050228">
    <property type="entry name" value="Carboxylesterase_BioH"/>
</dbReference>
<accession>A0A518RJS0</accession>
<dbReference type="Gene3D" id="3.40.50.1820">
    <property type="entry name" value="alpha/beta hydrolase"/>
    <property type="match status" value="1"/>
</dbReference>
<dbReference type="EMBL" id="CP042239">
    <property type="protein sequence ID" value="QDX27695.1"/>
    <property type="molecule type" value="Genomic_DNA"/>
</dbReference>
<dbReference type="PANTHER" id="PTHR43194">
    <property type="entry name" value="HYDROLASE ALPHA/BETA FOLD FAMILY"/>
    <property type="match status" value="1"/>
</dbReference>
<dbReference type="InterPro" id="IPR029058">
    <property type="entry name" value="AB_hydrolase_fold"/>
</dbReference>
<sequence>MFLTPDRAKIAQMPQLHVQLILAGHRSLKNKELDVSVSRQHSGRIKSEGEWRAMETACLDELDFGTLSTVDLLGTGVEMFTAGSGDPLLFLHGIDGLEGSAAVLRELAKTFTVHAPSHPGFGNSQRPARLDRVDDLGYFYLDLMAQLGLDRPVVVGISFGGWVAAETLTKEPARAAQLVLVSPLGLPTADRRVQHVADIFMLSRQELGKRMQVGAPEPGSDMAVLTKLPEERIRRLMRNDEAASLYGWTPYMSNPKLADRLHRISTPTLMLWGDSDAIVSAAYRERWRAALPQAEVETIAEAGHRIHADQPAALAARIAAFAGR</sequence>